<keyword evidence="6" id="KW-1185">Reference proteome</keyword>
<dbReference type="Proteomes" id="UP000030745">
    <property type="component" value="Unassembled WGS sequence"/>
</dbReference>
<dbReference type="PROSITE" id="PS51450">
    <property type="entry name" value="LRR"/>
    <property type="match status" value="1"/>
</dbReference>
<dbReference type="Gene3D" id="3.80.10.10">
    <property type="entry name" value="Ribonuclease Inhibitor"/>
    <property type="match status" value="2"/>
</dbReference>
<name>A0A067CIH5_SAPPC</name>
<dbReference type="InterPro" id="IPR032675">
    <property type="entry name" value="LRR_dom_sf"/>
</dbReference>
<evidence type="ECO:0000256" key="4">
    <source>
        <dbReference type="SAM" id="SignalP"/>
    </source>
</evidence>
<evidence type="ECO:0000256" key="1">
    <source>
        <dbReference type="ARBA" id="ARBA00022614"/>
    </source>
</evidence>
<accession>A0A067CIH5</accession>
<evidence type="ECO:0000313" key="5">
    <source>
        <dbReference type="EMBL" id="KDO26341.1"/>
    </source>
</evidence>
<dbReference type="AlphaFoldDB" id="A0A067CIH5"/>
<dbReference type="RefSeq" id="XP_012203040.1">
    <property type="nucleotide sequence ID" value="XM_012347650.1"/>
</dbReference>
<dbReference type="STRING" id="695850.A0A067CIH5"/>
<dbReference type="InterPro" id="IPR001611">
    <property type="entry name" value="Leu-rich_rpt"/>
</dbReference>
<dbReference type="KEGG" id="spar:SPRG_08414"/>
<protein>
    <submittedName>
        <fullName evidence="5">Uncharacterized protein</fullName>
    </submittedName>
</protein>
<dbReference type="OrthoDB" id="266138at2759"/>
<dbReference type="EMBL" id="KK583225">
    <property type="protein sequence ID" value="KDO26341.1"/>
    <property type="molecule type" value="Genomic_DNA"/>
</dbReference>
<dbReference type="OMA" id="DYMMRYL"/>
<organism evidence="5 6">
    <name type="scientific">Saprolegnia parasitica (strain CBS 223.65)</name>
    <dbReference type="NCBI Taxonomy" id="695850"/>
    <lineage>
        <taxon>Eukaryota</taxon>
        <taxon>Sar</taxon>
        <taxon>Stramenopiles</taxon>
        <taxon>Oomycota</taxon>
        <taxon>Saprolegniomycetes</taxon>
        <taxon>Saprolegniales</taxon>
        <taxon>Saprolegniaceae</taxon>
        <taxon>Saprolegnia</taxon>
    </lineage>
</organism>
<proteinExistence type="predicted"/>
<gene>
    <name evidence="5" type="ORF">SPRG_08414</name>
</gene>
<reference evidence="5 6" key="1">
    <citation type="journal article" date="2013" name="PLoS Genet.">
        <title>Distinctive expansion of potential virulence genes in the genome of the oomycete fish pathogen Saprolegnia parasitica.</title>
        <authorList>
            <person name="Jiang R.H."/>
            <person name="de Bruijn I."/>
            <person name="Haas B.J."/>
            <person name="Belmonte R."/>
            <person name="Lobach L."/>
            <person name="Christie J."/>
            <person name="van den Ackerveken G."/>
            <person name="Bottin A."/>
            <person name="Bulone V."/>
            <person name="Diaz-Moreno S.M."/>
            <person name="Dumas B."/>
            <person name="Fan L."/>
            <person name="Gaulin E."/>
            <person name="Govers F."/>
            <person name="Grenville-Briggs L.J."/>
            <person name="Horner N.R."/>
            <person name="Levin J.Z."/>
            <person name="Mammella M."/>
            <person name="Meijer H.J."/>
            <person name="Morris P."/>
            <person name="Nusbaum C."/>
            <person name="Oome S."/>
            <person name="Phillips A.J."/>
            <person name="van Rooyen D."/>
            <person name="Rzeszutek E."/>
            <person name="Saraiva M."/>
            <person name="Secombes C.J."/>
            <person name="Seidl M.F."/>
            <person name="Snel B."/>
            <person name="Stassen J.H."/>
            <person name="Sykes S."/>
            <person name="Tripathy S."/>
            <person name="van den Berg H."/>
            <person name="Vega-Arreguin J.C."/>
            <person name="Wawra S."/>
            <person name="Young S.K."/>
            <person name="Zeng Q."/>
            <person name="Dieguez-Uribeondo J."/>
            <person name="Russ C."/>
            <person name="Tyler B.M."/>
            <person name="van West P."/>
        </authorList>
    </citation>
    <scope>NUCLEOTIDE SEQUENCE [LARGE SCALE GENOMIC DNA]</scope>
    <source>
        <strain evidence="5 6">CBS 223.65</strain>
    </source>
</reference>
<dbReference type="VEuPathDB" id="FungiDB:SPRG_08414"/>
<keyword evidence="2" id="KW-0677">Repeat</keyword>
<dbReference type="PANTHER" id="PTHR45617">
    <property type="entry name" value="LEUCINE RICH REPEAT FAMILY PROTEIN"/>
    <property type="match status" value="1"/>
</dbReference>
<dbReference type="Pfam" id="PF13855">
    <property type="entry name" value="LRR_8"/>
    <property type="match status" value="1"/>
</dbReference>
<evidence type="ECO:0000313" key="6">
    <source>
        <dbReference type="Proteomes" id="UP000030745"/>
    </source>
</evidence>
<keyword evidence="3" id="KW-0472">Membrane</keyword>
<dbReference type="Pfam" id="PF13516">
    <property type="entry name" value="LRR_6"/>
    <property type="match status" value="1"/>
</dbReference>
<keyword evidence="3" id="KW-0812">Transmembrane</keyword>
<evidence type="ECO:0000256" key="3">
    <source>
        <dbReference type="SAM" id="Phobius"/>
    </source>
</evidence>
<dbReference type="GeneID" id="24130635"/>
<dbReference type="PANTHER" id="PTHR45617:SF181">
    <property type="entry name" value="LP04042P"/>
    <property type="match status" value="1"/>
</dbReference>
<keyword evidence="4" id="KW-0732">Signal</keyword>
<keyword evidence="3" id="KW-1133">Transmembrane helix</keyword>
<evidence type="ECO:0000256" key="2">
    <source>
        <dbReference type="ARBA" id="ARBA00022737"/>
    </source>
</evidence>
<sequence>MRRFVVLLSTLVAAAPGTLVPCATNCLLLSNGSTVALLPTNDSTIDLVQQGLERVAGLPSTVLALNLSRNAITAIDASATQLTTLDLSYNRIQGASPIALPTTLTTLDLSYNNMTSLDNTTFHWTQLPLLQSLNLRGNFLSRLHGVQFPPTLTRLDLTNNPLTYIGMDQATYAALSSPRVVILLDRRLVGRSLECPTGIVARLQNSISVCIEDASGVVQAAAQDYMMRYLVVISTGTFLVVMLLLYRKYRTAYLASEDAEYLRATCTSSILHEDDGPTQFVGLPTPDEKRDTVPGAV</sequence>
<dbReference type="SUPFAM" id="SSF52058">
    <property type="entry name" value="L domain-like"/>
    <property type="match status" value="1"/>
</dbReference>
<feature type="chain" id="PRO_5001637802" evidence="4">
    <location>
        <begin position="18"/>
        <end position="297"/>
    </location>
</feature>
<keyword evidence="1" id="KW-0433">Leucine-rich repeat</keyword>
<feature type="signal peptide" evidence="4">
    <location>
        <begin position="1"/>
        <end position="17"/>
    </location>
</feature>
<feature type="transmembrane region" description="Helical" evidence="3">
    <location>
        <begin position="226"/>
        <end position="246"/>
    </location>
</feature>